<dbReference type="Gene3D" id="3.40.50.300">
    <property type="entry name" value="P-loop containing nucleotide triphosphate hydrolases"/>
    <property type="match status" value="2"/>
</dbReference>
<keyword evidence="8" id="KW-1185">Reference proteome</keyword>
<feature type="region of interest" description="Disordered" evidence="5">
    <location>
        <begin position="595"/>
        <end position="631"/>
    </location>
</feature>
<evidence type="ECO:0000256" key="4">
    <source>
        <dbReference type="SAM" id="Coils"/>
    </source>
</evidence>
<reference evidence="8" key="1">
    <citation type="submission" date="2023-07" db="EMBL/GenBank/DDBJ databases">
        <title>Description of three actinobacteria isolated from air of manufacturing shop in a pharmaceutical factory.</title>
        <authorList>
            <person name="Zhang D.-F."/>
        </authorList>
    </citation>
    <scope>NUCLEOTIDE SEQUENCE [LARGE SCALE GENOMIC DNA]</scope>
    <source>
        <strain evidence="8">CCTCC AB 207010</strain>
    </source>
</reference>
<dbReference type="PANTHER" id="PTHR32114">
    <property type="entry name" value="ABC TRANSPORTER ABCH.3"/>
    <property type="match status" value="1"/>
</dbReference>
<feature type="domain" description="Rad50/SbcC-type AAA" evidence="6">
    <location>
        <begin position="6"/>
        <end position="209"/>
    </location>
</feature>
<organism evidence="7 8">
    <name type="scientific">Nesterenkonia flava</name>
    <dbReference type="NCBI Taxonomy" id="469799"/>
    <lineage>
        <taxon>Bacteria</taxon>
        <taxon>Bacillati</taxon>
        <taxon>Actinomycetota</taxon>
        <taxon>Actinomycetes</taxon>
        <taxon>Micrococcales</taxon>
        <taxon>Micrococcaceae</taxon>
        <taxon>Nesterenkonia</taxon>
    </lineage>
</organism>
<evidence type="ECO:0000256" key="1">
    <source>
        <dbReference type="ARBA" id="ARBA00006930"/>
    </source>
</evidence>
<dbReference type="InterPro" id="IPR027417">
    <property type="entry name" value="P-loop_NTPase"/>
</dbReference>
<evidence type="ECO:0000313" key="8">
    <source>
        <dbReference type="Proteomes" id="UP001260872"/>
    </source>
</evidence>
<sequence>MKLHTLTLCAFGPFPGTESVDFDALGADGLFLLQGKTGAGKTSILDAITFALYGDVPGERDKNLLKSHHAPAEREPYVLLEFTSGENRYRIRRTPQHYRPQVRDATQWRQINQSVTLEIFDGQEYQPLTSGVQAASDEIRRLLGLDMAQFTKVILLPQGAFAQFLHANSKEKQALLERLFDTDRFRAVEEHLRNLARETETQVKEIDGRIEVLSGSLRRDAAVLLSLPQPNSAQQAQDQDPDLREIPVPDLSKAVNEAAEHHHQVLTAALSACTERRDEALARSEELHLARRQLLAYAEHRRALEAQAQRHPEITRMRAQLSDHETATGVKQWFDAAEHASRQLRQTQERALAAADVAQRALHQQEDIQPRQIIAEGTAEVAGDELEAAYEELVTLRSRLTEQDAADLEDRHRRLVHEQETAQARRSRAQKSAAGLEQTLNAAQAQQQELQAGLADLDALDAELEEAGQRTSRAAQLVELVQRRDSAQQRLIDAEEEQRLHHEAQGAAEEAYRAASSSYLRNMAAHLAAQLSPGEPCLVCGSSEHPQPYEPGNDTATQEQVEEAQARLDSARRAAESARAVAEAAQERLTEILTTLGEDAETPAAQAQERARAAEDDQRAVRRRRREQHQLREELGQLTSQIGETRQQLTEAQHTVQTQTTEIGRLEHEAQSLETALAQLRGTHPTVHERLEALAGLDSLLDQARRAVRQAETAASQEATAHRAAERQLVTSPFATAESLTGALLSAETVEELSAQVRRFEAQEQRLAAQGEQDEVAQGRRRHDAGENLPGEEQLREADQLVQRAQQDWEDSQRALTTFEARAESVNECLSSLDAALTERETLAAEQLQRAELAATVNGSGPDNPLRMTLTAFVLAARLERVAEAASRHLHAMSEGRYQLLHDDDTRGRGQQGLDLKVHDEHADEQRPTSSLSGGETFMASLSMALGLAEVVQAESGGISMSSLFIDEGFGSLDEETLEAVMTALHALQGEGRRVGVVSHVSEMHRQIPAQLQVIKQRHGSTLRVRAPQ</sequence>
<accession>A0ABU1FS02</accession>
<dbReference type="Proteomes" id="UP001260872">
    <property type="component" value="Unassembled WGS sequence"/>
</dbReference>
<dbReference type="PANTHER" id="PTHR32114:SF2">
    <property type="entry name" value="ABC TRANSPORTER ABCH.3"/>
    <property type="match status" value="1"/>
</dbReference>
<dbReference type="RefSeq" id="WP_310536828.1">
    <property type="nucleotide sequence ID" value="NZ_BAAAOC010000091.1"/>
</dbReference>
<feature type="compositionally biased region" description="Basic and acidic residues" evidence="5">
    <location>
        <begin position="609"/>
        <end position="620"/>
    </location>
</feature>
<feature type="coiled-coil region" evidence="4">
    <location>
        <begin position="405"/>
        <end position="497"/>
    </location>
</feature>
<dbReference type="SUPFAM" id="SSF52540">
    <property type="entry name" value="P-loop containing nucleoside triphosphate hydrolases"/>
    <property type="match status" value="1"/>
</dbReference>
<evidence type="ECO:0000256" key="3">
    <source>
        <dbReference type="ARBA" id="ARBA00013368"/>
    </source>
</evidence>
<proteinExistence type="inferred from homology"/>
<comment type="similarity">
    <text evidence="1">Belongs to the SMC family. SbcC subfamily.</text>
</comment>
<evidence type="ECO:0000256" key="5">
    <source>
        <dbReference type="SAM" id="MobiDB-lite"/>
    </source>
</evidence>
<evidence type="ECO:0000259" key="6">
    <source>
        <dbReference type="Pfam" id="PF13476"/>
    </source>
</evidence>
<feature type="region of interest" description="Disordered" evidence="5">
    <location>
        <begin position="767"/>
        <end position="788"/>
    </location>
</feature>
<dbReference type="Pfam" id="PF13476">
    <property type="entry name" value="AAA_23"/>
    <property type="match status" value="1"/>
</dbReference>
<protein>
    <recommendedName>
        <fullName evidence="3">Nuclease SbcCD subunit C</fullName>
    </recommendedName>
</protein>
<feature type="region of interest" description="Disordered" evidence="5">
    <location>
        <begin position="903"/>
        <end position="935"/>
    </location>
</feature>
<dbReference type="InterPro" id="IPR038729">
    <property type="entry name" value="Rad50/SbcC_AAA"/>
</dbReference>
<dbReference type="Pfam" id="PF13558">
    <property type="entry name" value="SbcC_Walker_B"/>
    <property type="match status" value="1"/>
</dbReference>
<gene>
    <name evidence="7" type="ORF">RH857_04775</name>
</gene>
<dbReference type="EMBL" id="JAVKGT010000009">
    <property type="protein sequence ID" value="MDR5711445.1"/>
    <property type="molecule type" value="Genomic_DNA"/>
</dbReference>
<feature type="compositionally biased region" description="Basic and acidic residues" evidence="5">
    <location>
        <begin position="916"/>
        <end position="927"/>
    </location>
</feature>
<keyword evidence="4" id="KW-0175">Coiled coil</keyword>
<name>A0ABU1FS02_9MICC</name>
<evidence type="ECO:0000256" key="2">
    <source>
        <dbReference type="ARBA" id="ARBA00011322"/>
    </source>
</evidence>
<comment type="subunit">
    <text evidence="2">Heterodimer of SbcC and SbcD.</text>
</comment>
<comment type="caution">
    <text evidence="7">The sequence shown here is derived from an EMBL/GenBank/DDBJ whole genome shotgun (WGS) entry which is preliminary data.</text>
</comment>
<evidence type="ECO:0000313" key="7">
    <source>
        <dbReference type="EMBL" id="MDR5711445.1"/>
    </source>
</evidence>